<keyword evidence="2" id="KW-1133">Transmembrane helix</keyword>
<dbReference type="Gene3D" id="1.25.40.10">
    <property type="entry name" value="Tetratricopeptide repeat domain"/>
    <property type="match status" value="1"/>
</dbReference>
<feature type="transmembrane region" description="Helical" evidence="2">
    <location>
        <begin position="197"/>
        <end position="216"/>
    </location>
</feature>
<evidence type="ECO:0000313" key="3">
    <source>
        <dbReference type="EMBL" id="MDC0747783.1"/>
    </source>
</evidence>
<feature type="transmembrane region" description="Helical" evidence="2">
    <location>
        <begin position="258"/>
        <end position="281"/>
    </location>
</feature>
<evidence type="ECO:0000313" key="4">
    <source>
        <dbReference type="Proteomes" id="UP001221411"/>
    </source>
</evidence>
<name>A0ABT5F304_9BACT</name>
<comment type="caution">
    <text evidence="3">The sequence shown here is derived from an EMBL/GenBank/DDBJ whole genome shotgun (WGS) entry which is preliminary data.</text>
</comment>
<dbReference type="EMBL" id="JAQNDO010000001">
    <property type="protein sequence ID" value="MDC0747783.1"/>
    <property type="molecule type" value="Genomic_DNA"/>
</dbReference>
<evidence type="ECO:0000256" key="2">
    <source>
        <dbReference type="SAM" id="Phobius"/>
    </source>
</evidence>
<protein>
    <recommendedName>
        <fullName evidence="5">PEGA domain-containing protein</fullName>
    </recommendedName>
</protein>
<keyword evidence="2" id="KW-0812">Transmembrane</keyword>
<sequence>MAAASPSPAAAAEPAVPDPAALALFESARELVEKGDWAAGCAKFEASLMVYVAPSTMLNLAKCYEHEGKLAKAWSAYKRSLVLNQETPGAERKSALDTIAKEGITQIEPRLPRVKLTVVNPPPGLYITRNGQEVPGAMLGSVIPMDPGPQTIAVQAPGFRAIRKSFTAAEGKTEEITIKLEPERGDAAPQGGGRIPVWAWVAAGGGVALGVAAAGFRIDQARVEGKQEALCKGDLETGCPPLSQYDPAEDNSRKKRDFALFVGLGAGGVVALGAAVTGFVLGQKSPARGASAGPVVVPWIGPNVAGAAIGSRFE</sequence>
<dbReference type="InterPro" id="IPR011990">
    <property type="entry name" value="TPR-like_helical_dom_sf"/>
</dbReference>
<keyword evidence="4" id="KW-1185">Reference proteome</keyword>
<dbReference type="InterPro" id="IPR019734">
    <property type="entry name" value="TPR_rpt"/>
</dbReference>
<gene>
    <name evidence="3" type="ORF">POL67_41000</name>
</gene>
<proteinExistence type="predicted"/>
<keyword evidence="2" id="KW-0472">Membrane</keyword>
<keyword evidence="1" id="KW-0802">TPR repeat</keyword>
<reference evidence="3 4" key="1">
    <citation type="submission" date="2022-11" db="EMBL/GenBank/DDBJ databases">
        <title>Minimal conservation of predation-associated metabolite biosynthetic gene clusters underscores biosynthetic potential of Myxococcota including descriptions for ten novel species: Archangium lansinium sp. nov., Myxococcus landrumus sp. nov., Nannocystis bai.</title>
        <authorList>
            <person name="Ahearne A."/>
            <person name="Stevens C."/>
            <person name="Dowd S."/>
        </authorList>
    </citation>
    <scope>NUCLEOTIDE SEQUENCE [LARGE SCALE GENOMIC DNA]</scope>
    <source>
        <strain evidence="3 4">RJM3</strain>
    </source>
</reference>
<dbReference type="PROSITE" id="PS50005">
    <property type="entry name" value="TPR"/>
    <property type="match status" value="1"/>
</dbReference>
<organism evidence="3 4">
    <name type="scientific">Polyangium mundeleinium</name>
    <dbReference type="NCBI Taxonomy" id="2995306"/>
    <lineage>
        <taxon>Bacteria</taxon>
        <taxon>Pseudomonadati</taxon>
        <taxon>Myxococcota</taxon>
        <taxon>Polyangia</taxon>
        <taxon>Polyangiales</taxon>
        <taxon>Polyangiaceae</taxon>
        <taxon>Polyangium</taxon>
    </lineage>
</organism>
<accession>A0ABT5F304</accession>
<evidence type="ECO:0000256" key="1">
    <source>
        <dbReference type="PROSITE-ProRule" id="PRU00339"/>
    </source>
</evidence>
<dbReference type="Proteomes" id="UP001221411">
    <property type="component" value="Unassembled WGS sequence"/>
</dbReference>
<evidence type="ECO:0008006" key="5">
    <source>
        <dbReference type="Google" id="ProtNLM"/>
    </source>
</evidence>
<feature type="repeat" description="TPR" evidence="1">
    <location>
        <begin position="54"/>
        <end position="87"/>
    </location>
</feature>
<dbReference type="RefSeq" id="WP_271926434.1">
    <property type="nucleotide sequence ID" value="NZ_JAQNDO010000001.1"/>
</dbReference>
<dbReference type="SUPFAM" id="SSF48452">
    <property type="entry name" value="TPR-like"/>
    <property type="match status" value="1"/>
</dbReference>